<keyword evidence="3" id="KW-0472">Membrane</keyword>
<sequence>MADEVEAGHEKMSGRHFVGAPATFLILVGNAYDFVNAAEPVPTGLKSESIRKLAGRDVASGKDGLPSGSTSSSCSSRDATSNTKVKEMHVSDVSNGNTGSQMENMDQVLLLLSPLVLTLSLMAILVASTLNGNKKLDAAFREAEQRSGGTGTKCPIFLFFSVNGSGQFVGIAEMVGQVDFDKDMDFWQLDKWNGFFPVRWHVIKDITNSHLRHIILENNDGQPVTYSRGSQEIGVLDLSKVWKC</sequence>
<dbReference type="PROSITE" id="PS50882">
    <property type="entry name" value="YTH"/>
    <property type="match status" value="1"/>
</dbReference>
<dbReference type="Gene3D" id="3.10.590.10">
    <property type="entry name" value="ph1033 like domains"/>
    <property type="match status" value="1"/>
</dbReference>
<dbReference type="CDD" id="cd21134">
    <property type="entry name" value="YTH"/>
    <property type="match status" value="1"/>
</dbReference>
<reference evidence="5 6" key="1">
    <citation type="journal article" date="2020" name="Mol. Plant">
        <title>The Chromosome-Based Rubber Tree Genome Provides New Insights into Spurge Genome Evolution and Rubber Biosynthesis.</title>
        <authorList>
            <person name="Liu J."/>
            <person name="Shi C."/>
            <person name="Shi C.C."/>
            <person name="Li W."/>
            <person name="Zhang Q.J."/>
            <person name="Zhang Y."/>
            <person name="Li K."/>
            <person name="Lu H.F."/>
            <person name="Shi C."/>
            <person name="Zhu S.T."/>
            <person name="Xiao Z.Y."/>
            <person name="Nan H."/>
            <person name="Yue Y."/>
            <person name="Zhu X.G."/>
            <person name="Wu Y."/>
            <person name="Hong X.N."/>
            <person name="Fan G.Y."/>
            <person name="Tong Y."/>
            <person name="Zhang D."/>
            <person name="Mao C.L."/>
            <person name="Liu Y.L."/>
            <person name="Hao S.J."/>
            <person name="Liu W.Q."/>
            <person name="Lv M.Q."/>
            <person name="Zhang H.B."/>
            <person name="Liu Y."/>
            <person name="Hu-Tang G.R."/>
            <person name="Wang J.P."/>
            <person name="Wang J.H."/>
            <person name="Sun Y.H."/>
            <person name="Ni S.B."/>
            <person name="Chen W.B."/>
            <person name="Zhang X.C."/>
            <person name="Jiao Y.N."/>
            <person name="Eichler E.E."/>
            <person name="Li G.H."/>
            <person name="Liu X."/>
            <person name="Gao L.Z."/>
        </authorList>
    </citation>
    <scope>NUCLEOTIDE SEQUENCE [LARGE SCALE GENOMIC DNA]</scope>
    <source>
        <strain evidence="6">cv. GT1</strain>
        <tissue evidence="5">Leaf</tissue>
    </source>
</reference>
<dbReference type="EMBL" id="JAAGAX010000003">
    <property type="protein sequence ID" value="KAF2319980.1"/>
    <property type="molecule type" value="Genomic_DNA"/>
</dbReference>
<evidence type="ECO:0000256" key="1">
    <source>
        <dbReference type="RuleBase" id="RU369095"/>
    </source>
</evidence>
<keyword evidence="3" id="KW-0812">Transmembrane</keyword>
<accession>A0A6A6N2T6</accession>
<dbReference type="GO" id="GO:0003729">
    <property type="term" value="F:mRNA binding"/>
    <property type="evidence" value="ECO:0007669"/>
    <property type="project" value="UniProtKB-UniRule"/>
</dbReference>
<dbReference type="Proteomes" id="UP000467840">
    <property type="component" value="Chromosome 10"/>
</dbReference>
<dbReference type="PANTHER" id="PTHR12357">
    <property type="entry name" value="YTH YT521-B HOMOLOGY DOMAIN-CONTAINING"/>
    <property type="match status" value="1"/>
</dbReference>
<dbReference type="GO" id="GO:0061157">
    <property type="term" value="P:mRNA destabilization"/>
    <property type="evidence" value="ECO:0007669"/>
    <property type="project" value="TreeGrafter"/>
</dbReference>
<organism evidence="5 6">
    <name type="scientific">Hevea brasiliensis</name>
    <name type="common">Para rubber tree</name>
    <name type="synonym">Siphonia brasiliensis</name>
    <dbReference type="NCBI Taxonomy" id="3981"/>
    <lineage>
        <taxon>Eukaryota</taxon>
        <taxon>Viridiplantae</taxon>
        <taxon>Streptophyta</taxon>
        <taxon>Embryophyta</taxon>
        <taxon>Tracheophyta</taxon>
        <taxon>Spermatophyta</taxon>
        <taxon>Magnoliopsida</taxon>
        <taxon>eudicotyledons</taxon>
        <taxon>Gunneridae</taxon>
        <taxon>Pentapetalae</taxon>
        <taxon>rosids</taxon>
        <taxon>fabids</taxon>
        <taxon>Malpighiales</taxon>
        <taxon>Euphorbiaceae</taxon>
        <taxon>Crotonoideae</taxon>
        <taxon>Micrandreae</taxon>
        <taxon>Hevea</taxon>
    </lineage>
</organism>
<feature type="domain" description="YTH" evidence="4">
    <location>
        <begin position="104"/>
        <end position="244"/>
    </location>
</feature>
<keyword evidence="1" id="KW-0694">RNA-binding</keyword>
<dbReference type="GO" id="GO:1990247">
    <property type="term" value="F:N6-methyladenosine-containing RNA reader activity"/>
    <property type="evidence" value="ECO:0007669"/>
    <property type="project" value="UniProtKB-UniRule"/>
</dbReference>
<feature type="region of interest" description="Disordered" evidence="2">
    <location>
        <begin position="57"/>
        <end position="99"/>
    </location>
</feature>
<name>A0A6A6N2T6_HEVBR</name>
<evidence type="ECO:0000313" key="5">
    <source>
        <dbReference type="EMBL" id="KAF2319980.1"/>
    </source>
</evidence>
<keyword evidence="3" id="KW-1133">Transmembrane helix</keyword>
<comment type="function">
    <text evidence="1">Specifically recognizes and binds N6-methyladenosine (m6A)-containing RNAs, and regulates mRNA stability. M6A is a modification present at internal sites of mRNAs and some non-coding RNAs and plays a role in mRNA stability and processing.</text>
</comment>
<dbReference type="PANTHER" id="PTHR12357:SF95">
    <property type="entry name" value="YTH DOMAIN-CONTAINING FAMILY PROTEIN"/>
    <property type="match status" value="1"/>
</dbReference>
<dbReference type="InterPro" id="IPR007275">
    <property type="entry name" value="YTH_domain"/>
</dbReference>
<dbReference type="GO" id="GO:0005737">
    <property type="term" value="C:cytoplasm"/>
    <property type="evidence" value="ECO:0007669"/>
    <property type="project" value="TreeGrafter"/>
</dbReference>
<comment type="caution">
    <text evidence="5">The sequence shown here is derived from an EMBL/GenBank/DDBJ whole genome shotgun (WGS) entry which is preliminary data.</text>
</comment>
<evidence type="ECO:0000256" key="2">
    <source>
        <dbReference type="SAM" id="MobiDB-lite"/>
    </source>
</evidence>
<dbReference type="AlphaFoldDB" id="A0A6A6N2T6"/>
<proteinExistence type="inferred from homology"/>
<feature type="transmembrane region" description="Helical" evidence="3">
    <location>
        <begin position="108"/>
        <end position="130"/>
    </location>
</feature>
<dbReference type="InterPro" id="IPR045168">
    <property type="entry name" value="YTH_prot"/>
</dbReference>
<protein>
    <recommendedName>
        <fullName evidence="1">YTH domain-containing family protein</fullName>
    </recommendedName>
</protein>
<evidence type="ECO:0000313" key="6">
    <source>
        <dbReference type="Proteomes" id="UP000467840"/>
    </source>
</evidence>
<dbReference type="Pfam" id="PF04146">
    <property type="entry name" value="YTH"/>
    <property type="match status" value="1"/>
</dbReference>
<keyword evidence="6" id="KW-1185">Reference proteome</keyword>
<gene>
    <name evidence="5" type="ORF">GH714_021575</name>
</gene>
<evidence type="ECO:0000259" key="4">
    <source>
        <dbReference type="PROSITE" id="PS50882"/>
    </source>
</evidence>
<comment type="similarity">
    <text evidence="1">Belongs to the YTHDF family.</text>
</comment>
<evidence type="ECO:0000256" key="3">
    <source>
        <dbReference type="SAM" id="Phobius"/>
    </source>
</evidence>
<feature type="compositionally biased region" description="Low complexity" evidence="2">
    <location>
        <begin position="67"/>
        <end position="83"/>
    </location>
</feature>